<gene>
    <name evidence="1" type="ORF">S06H3_44632</name>
</gene>
<reference evidence="1" key="1">
    <citation type="journal article" date="2014" name="Front. Microbiol.">
        <title>High frequency of phylogenetically diverse reductive dehalogenase-homologous genes in deep subseafloor sedimentary metagenomes.</title>
        <authorList>
            <person name="Kawai M."/>
            <person name="Futagami T."/>
            <person name="Toyoda A."/>
            <person name="Takaki Y."/>
            <person name="Nishi S."/>
            <person name="Hori S."/>
            <person name="Arai W."/>
            <person name="Tsubouchi T."/>
            <person name="Morono Y."/>
            <person name="Uchiyama I."/>
            <person name="Ito T."/>
            <person name="Fujiyama A."/>
            <person name="Inagaki F."/>
            <person name="Takami H."/>
        </authorList>
    </citation>
    <scope>NUCLEOTIDE SEQUENCE</scope>
    <source>
        <strain evidence="1">Expedition CK06-06</strain>
    </source>
</reference>
<protein>
    <submittedName>
        <fullName evidence="1">Uncharacterized protein</fullName>
    </submittedName>
</protein>
<dbReference type="AlphaFoldDB" id="X1NAZ7"/>
<name>X1NAZ7_9ZZZZ</name>
<proteinExistence type="predicted"/>
<feature type="non-terminal residue" evidence="1">
    <location>
        <position position="1"/>
    </location>
</feature>
<accession>X1NAZ7</accession>
<dbReference type="EMBL" id="BARV01027785">
    <property type="protein sequence ID" value="GAI41202.1"/>
    <property type="molecule type" value="Genomic_DNA"/>
</dbReference>
<feature type="non-terminal residue" evidence="1">
    <location>
        <position position="260"/>
    </location>
</feature>
<evidence type="ECO:0000313" key="1">
    <source>
        <dbReference type="EMBL" id="GAI41202.1"/>
    </source>
</evidence>
<organism evidence="1">
    <name type="scientific">marine sediment metagenome</name>
    <dbReference type="NCBI Taxonomy" id="412755"/>
    <lineage>
        <taxon>unclassified sequences</taxon>
        <taxon>metagenomes</taxon>
        <taxon>ecological metagenomes</taxon>
    </lineage>
</organism>
<sequence length="260" mass="29228">PAIKKGPKNPRISPKIIKQIISLRKKNHSIFDIHQILGIKEDTSVSPATIQRILTNAGFGKLLRRTNIERGVNQKNVLISDRAKNLDFRKLEPFKIDCPIAGVFFFIPYIIESGVIDMVKECALPESNDIGSAQAALSMLFFKLIGGERLSHIQSYDQEPALGFFAGLNVLPKSTYMTTYSCRTSDVILQELQQKVVSTFRKKYPAFYQSQFINLDFHSIPHYGDESQMEKVWCGARGKTLKGANTLLAQDGTNNVILYT</sequence>
<comment type="caution">
    <text evidence="1">The sequence shown here is derived from an EMBL/GenBank/DDBJ whole genome shotgun (WGS) entry which is preliminary data.</text>
</comment>